<dbReference type="GO" id="GO:0017004">
    <property type="term" value="P:cytochrome complex assembly"/>
    <property type="evidence" value="ECO:0007669"/>
    <property type="project" value="UniProtKB-KW"/>
</dbReference>
<sequence>MLFFVLCGAMALMVTAMLVLPLLRPRESDAGASEVAVYKAQLDEVDRDVAQGVLDPAEAERARTEIARRLLSADKADAGPTAPAPVGLSRTAAALSAVLVLGATGVGYTLLGAFGPAGPYPDVPRADRIANADAMRDGRPSQAELESVAGRMTLAPENVPEDYLEMVAQLREVVPTRPDEVEGWVLLARHEAALGNFSAAARAEEQVVALRGEEVTLQERERLVDLLVAAAGGVVSPEVEARVQELLEDDPGNLAGRYYLGLLYAQTDRPDVGFGLWREVLDSGGDGPYVRLARGQIEEAAFRAGEEYRLPPQRGPTEADMAAAAEMDPEARAAMIANMVAGLEDRLATDGGTAEDWARLITAKTVLGDTAQAQAILTEARQVFAGRAEDLAQIDRAAAQAGLE</sequence>
<keyword evidence="3" id="KW-1185">Reference proteome</keyword>
<evidence type="ECO:0000313" key="3">
    <source>
        <dbReference type="Proteomes" id="UP000193900"/>
    </source>
</evidence>
<accession>A0A1Y5T7E0</accession>
<dbReference type="InterPro" id="IPR017560">
    <property type="entry name" value="Cyt_c_biogenesis_CcmI"/>
</dbReference>
<dbReference type="AlphaFoldDB" id="A0A1Y5T7E0"/>
<proteinExistence type="predicted"/>
<evidence type="ECO:0008006" key="4">
    <source>
        <dbReference type="Google" id="ProtNLM"/>
    </source>
</evidence>
<dbReference type="NCBIfam" id="TIGR03142">
    <property type="entry name" value="cytochro_ccmI"/>
    <property type="match status" value="1"/>
</dbReference>
<gene>
    <name evidence="2" type="ORF">ROA7023_02524</name>
</gene>
<dbReference type="Gene3D" id="1.25.40.10">
    <property type="entry name" value="Tetratricopeptide repeat domain"/>
    <property type="match status" value="1"/>
</dbReference>
<dbReference type="InterPro" id="IPR011990">
    <property type="entry name" value="TPR-like_helical_dom_sf"/>
</dbReference>
<dbReference type="OrthoDB" id="9815847at2"/>
<keyword evidence="1" id="KW-0201">Cytochrome c-type biogenesis</keyword>
<dbReference type="Proteomes" id="UP000193900">
    <property type="component" value="Unassembled WGS sequence"/>
</dbReference>
<evidence type="ECO:0000256" key="1">
    <source>
        <dbReference type="ARBA" id="ARBA00022748"/>
    </source>
</evidence>
<name>A0A1Y5T7E0_9RHOB</name>
<reference evidence="2 3" key="1">
    <citation type="submission" date="2017-03" db="EMBL/GenBank/DDBJ databases">
        <authorList>
            <person name="Afonso C.L."/>
            <person name="Miller P.J."/>
            <person name="Scott M.A."/>
            <person name="Spackman E."/>
            <person name="Goraichik I."/>
            <person name="Dimitrov K.M."/>
            <person name="Suarez D.L."/>
            <person name="Swayne D.E."/>
        </authorList>
    </citation>
    <scope>NUCLEOTIDE SEQUENCE [LARGE SCALE GENOMIC DNA]</scope>
    <source>
        <strain evidence="2 3">CECT 7023</strain>
    </source>
</reference>
<dbReference type="SUPFAM" id="SSF48452">
    <property type="entry name" value="TPR-like"/>
    <property type="match status" value="1"/>
</dbReference>
<dbReference type="EMBL" id="FWFZ01000011">
    <property type="protein sequence ID" value="SLN55462.1"/>
    <property type="molecule type" value="Genomic_DNA"/>
</dbReference>
<evidence type="ECO:0000313" key="2">
    <source>
        <dbReference type="EMBL" id="SLN55462.1"/>
    </source>
</evidence>
<organism evidence="2 3">
    <name type="scientific">Roseisalinus antarcticus</name>
    <dbReference type="NCBI Taxonomy" id="254357"/>
    <lineage>
        <taxon>Bacteria</taxon>
        <taxon>Pseudomonadati</taxon>
        <taxon>Pseudomonadota</taxon>
        <taxon>Alphaproteobacteria</taxon>
        <taxon>Rhodobacterales</taxon>
        <taxon>Roseobacteraceae</taxon>
        <taxon>Roseisalinus</taxon>
    </lineage>
</organism>
<protein>
    <recommendedName>
        <fullName evidence="4">Cytochrome c-type biogenesis protein CcmH</fullName>
    </recommendedName>
</protein>